<sequence length="246" mass="26876">MYFLGGEMRNATRLLVAVLMSLIIMPFTARAQVRISAVGVGSGQDPISSGISAFARFETLDSTKYGELVFQQEQAWITWGPALKGKIKGFVNASVGHFQGEAWVGPYAVFSVPLATVAGKELSLGTLQWPVFFLTGEPRDWKTANDGVRNPENLKIGYLGLISVTWGPVTVSHGWLNFMDDPWNKLPGASLTIPITGEVTTTSSFTWDSNAGRALLFMGASWSPRRGLGSDVGWRRGLARPRRFSF</sequence>
<accession>A0A1G2U270</accession>
<comment type="caution">
    <text evidence="1">The sequence shown here is derived from an EMBL/GenBank/DDBJ whole genome shotgun (WGS) entry which is preliminary data.</text>
</comment>
<protein>
    <submittedName>
        <fullName evidence="1">Uncharacterized protein</fullName>
    </submittedName>
</protein>
<reference evidence="1 2" key="1">
    <citation type="journal article" date="2016" name="Nat. Commun.">
        <title>Thousands of microbial genomes shed light on interconnected biogeochemical processes in an aquifer system.</title>
        <authorList>
            <person name="Anantharaman K."/>
            <person name="Brown C.T."/>
            <person name="Hug L.A."/>
            <person name="Sharon I."/>
            <person name="Castelle C.J."/>
            <person name="Probst A.J."/>
            <person name="Thomas B.C."/>
            <person name="Singh A."/>
            <person name="Wilkins M.J."/>
            <person name="Karaoz U."/>
            <person name="Brodie E.L."/>
            <person name="Williams K.H."/>
            <person name="Hubbard S.S."/>
            <person name="Banfield J.F."/>
        </authorList>
    </citation>
    <scope>NUCLEOTIDE SEQUENCE [LARGE SCALE GENOMIC DNA]</scope>
</reference>
<dbReference type="EMBL" id="MHWD01000027">
    <property type="protein sequence ID" value="OHB03000.1"/>
    <property type="molecule type" value="Genomic_DNA"/>
</dbReference>
<dbReference type="Proteomes" id="UP000179283">
    <property type="component" value="Unassembled WGS sequence"/>
</dbReference>
<organism evidence="1 2">
    <name type="scientific">Candidatus Zambryskibacteria bacterium RIFCSPLOWO2_01_FULL_43_17</name>
    <dbReference type="NCBI Taxonomy" id="1802760"/>
    <lineage>
        <taxon>Bacteria</taxon>
        <taxon>Candidatus Zambryskiibacteriota</taxon>
    </lineage>
</organism>
<evidence type="ECO:0000313" key="1">
    <source>
        <dbReference type="EMBL" id="OHB03000.1"/>
    </source>
</evidence>
<gene>
    <name evidence="1" type="ORF">A2920_02925</name>
</gene>
<proteinExistence type="predicted"/>
<dbReference type="AlphaFoldDB" id="A0A1G2U270"/>
<evidence type="ECO:0000313" key="2">
    <source>
        <dbReference type="Proteomes" id="UP000179283"/>
    </source>
</evidence>
<name>A0A1G2U270_9BACT</name>